<evidence type="ECO:0000256" key="11">
    <source>
        <dbReference type="ARBA" id="ARBA00029766"/>
    </source>
</evidence>
<dbReference type="OrthoDB" id="9790168at2"/>
<evidence type="ECO:0000259" key="13">
    <source>
        <dbReference type="Pfam" id="PF01288"/>
    </source>
</evidence>
<comment type="caution">
    <text evidence="14">The sequence shown here is derived from an EMBL/GenBank/DDBJ whole genome shotgun (WGS) entry which is preliminary data.</text>
</comment>
<reference evidence="14" key="1">
    <citation type="submission" date="2017-10" db="EMBL/GenBank/DDBJ databases">
        <title>Whole genome sequencing of members of genus Pseudoxanthomonas.</title>
        <authorList>
            <person name="Kumar S."/>
            <person name="Bansal K."/>
            <person name="Kaur A."/>
            <person name="Patil P."/>
            <person name="Sharma S."/>
            <person name="Patil P.B."/>
        </authorList>
    </citation>
    <scope>NUCLEOTIDE SEQUENCE</scope>
    <source>
        <strain evidence="14">DSM 22914</strain>
    </source>
</reference>
<keyword evidence="15" id="KW-1185">Reference proteome</keyword>
<evidence type="ECO:0000256" key="6">
    <source>
        <dbReference type="ARBA" id="ARBA00022741"/>
    </source>
</evidence>
<dbReference type="Gene3D" id="3.30.70.560">
    <property type="entry name" value="7,8-Dihydro-6-hydroxymethylpterin-pyrophosphokinase HPPK"/>
    <property type="match status" value="1"/>
</dbReference>
<keyword evidence="5" id="KW-0808">Transferase</keyword>
<name>A0A921P1M3_9GAMM</name>
<organism evidence="14 15">
    <name type="scientific">Pseudoxanthomonas taiwanensis</name>
    <dbReference type="NCBI Taxonomy" id="176598"/>
    <lineage>
        <taxon>Bacteria</taxon>
        <taxon>Pseudomonadati</taxon>
        <taxon>Pseudomonadota</taxon>
        <taxon>Gammaproteobacteria</taxon>
        <taxon>Lysobacterales</taxon>
        <taxon>Lysobacteraceae</taxon>
        <taxon>Pseudoxanthomonas</taxon>
    </lineage>
</organism>
<dbReference type="GO" id="GO:0003848">
    <property type="term" value="F:2-amino-4-hydroxy-6-hydroxymethyldihydropteridine diphosphokinase activity"/>
    <property type="evidence" value="ECO:0007669"/>
    <property type="project" value="UniProtKB-EC"/>
</dbReference>
<dbReference type="EMBL" id="PDWK01000008">
    <property type="protein sequence ID" value="KAF1690255.1"/>
    <property type="molecule type" value="Genomic_DNA"/>
</dbReference>
<evidence type="ECO:0000256" key="7">
    <source>
        <dbReference type="ARBA" id="ARBA00022777"/>
    </source>
</evidence>
<dbReference type="EC" id="2.7.6.3" evidence="3"/>
<accession>A0A921P1M3</accession>
<dbReference type="NCBIfam" id="TIGR01498">
    <property type="entry name" value="folK"/>
    <property type="match status" value="1"/>
</dbReference>
<keyword evidence="9" id="KW-0289">Folate biosynthesis</keyword>
<keyword evidence="6" id="KW-0547">Nucleotide-binding</keyword>
<dbReference type="Proteomes" id="UP000717981">
    <property type="component" value="Unassembled WGS sequence"/>
</dbReference>
<dbReference type="InterPro" id="IPR035907">
    <property type="entry name" value="Hppk_sf"/>
</dbReference>
<dbReference type="GO" id="GO:0016301">
    <property type="term" value="F:kinase activity"/>
    <property type="evidence" value="ECO:0007669"/>
    <property type="project" value="UniProtKB-KW"/>
</dbReference>
<dbReference type="PANTHER" id="PTHR43071:SF1">
    <property type="entry name" value="2-AMINO-4-HYDROXY-6-HYDROXYMETHYLDIHYDROPTERIDINE PYROPHOSPHOKINASE"/>
    <property type="match status" value="1"/>
</dbReference>
<dbReference type="AlphaFoldDB" id="A0A921P1M3"/>
<comment type="pathway">
    <text evidence="1">Cofactor biosynthesis; tetrahydrofolate biosynthesis; 2-amino-4-hydroxy-6-hydroxymethyl-7,8-dihydropteridine diphosphate from 7,8-dihydroneopterin triphosphate: step 4/4.</text>
</comment>
<evidence type="ECO:0000313" key="15">
    <source>
        <dbReference type="Proteomes" id="UP000717981"/>
    </source>
</evidence>
<keyword evidence="8" id="KW-0067">ATP-binding</keyword>
<protein>
    <recommendedName>
        <fullName evidence="4">2-amino-4-hydroxy-6-hydroxymethyldihydropteridine pyrophosphokinase</fullName>
        <ecNumber evidence="3">2.7.6.3</ecNumber>
    </recommendedName>
    <alternativeName>
        <fullName evidence="11">6-hydroxymethyl-7,8-dihydropterin pyrophosphokinase</fullName>
    </alternativeName>
    <alternativeName>
        <fullName evidence="12">7,8-dihydro-6-hydroxymethylpterin-pyrophosphokinase</fullName>
    </alternativeName>
</protein>
<evidence type="ECO:0000256" key="12">
    <source>
        <dbReference type="ARBA" id="ARBA00033413"/>
    </source>
</evidence>
<comment type="function">
    <text evidence="10">Catalyzes the transfer of pyrophosphate from adenosine triphosphate (ATP) to 6-hydroxymethyl-7,8-dihydropterin, an enzymatic step in folate biosynthesis pathway.</text>
</comment>
<evidence type="ECO:0000256" key="5">
    <source>
        <dbReference type="ARBA" id="ARBA00022679"/>
    </source>
</evidence>
<dbReference type="GO" id="GO:0046656">
    <property type="term" value="P:folic acid biosynthetic process"/>
    <property type="evidence" value="ECO:0007669"/>
    <property type="project" value="UniProtKB-KW"/>
</dbReference>
<dbReference type="RefSeq" id="WP_162123557.1">
    <property type="nucleotide sequence ID" value="NZ_PDWK01000008.1"/>
</dbReference>
<dbReference type="SUPFAM" id="SSF55083">
    <property type="entry name" value="6-hydroxymethyl-7,8-dihydropterin pyrophosphokinase, HPPK"/>
    <property type="match status" value="1"/>
</dbReference>
<keyword evidence="7" id="KW-0418">Kinase</keyword>
<dbReference type="CDD" id="cd00483">
    <property type="entry name" value="HPPK"/>
    <property type="match status" value="1"/>
</dbReference>
<dbReference type="Pfam" id="PF01288">
    <property type="entry name" value="HPPK"/>
    <property type="match status" value="1"/>
</dbReference>
<evidence type="ECO:0000256" key="10">
    <source>
        <dbReference type="ARBA" id="ARBA00029409"/>
    </source>
</evidence>
<comment type="similarity">
    <text evidence="2">Belongs to the HPPK family.</text>
</comment>
<proteinExistence type="inferred from homology"/>
<feature type="domain" description="7,8-dihydro-6-hydroxymethylpterin-pyrophosphokinase" evidence="13">
    <location>
        <begin position="19"/>
        <end position="144"/>
    </location>
</feature>
<evidence type="ECO:0000256" key="4">
    <source>
        <dbReference type="ARBA" id="ARBA00016218"/>
    </source>
</evidence>
<evidence type="ECO:0000313" key="14">
    <source>
        <dbReference type="EMBL" id="KAF1690255.1"/>
    </source>
</evidence>
<dbReference type="GO" id="GO:0005524">
    <property type="term" value="F:ATP binding"/>
    <property type="evidence" value="ECO:0007669"/>
    <property type="project" value="UniProtKB-KW"/>
</dbReference>
<dbReference type="PANTHER" id="PTHR43071">
    <property type="entry name" value="2-AMINO-4-HYDROXY-6-HYDROXYMETHYLDIHYDROPTERIDINE PYROPHOSPHOKINASE"/>
    <property type="match status" value="1"/>
</dbReference>
<gene>
    <name evidence="14" type="primary">folK</name>
    <name evidence="14" type="ORF">CR938_02840</name>
</gene>
<evidence type="ECO:0000256" key="1">
    <source>
        <dbReference type="ARBA" id="ARBA00005051"/>
    </source>
</evidence>
<evidence type="ECO:0000256" key="9">
    <source>
        <dbReference type="ARBA" id="ARBA00022909"/>
    </source>
</evidence>
<sequence>MPTPHAPGAPKGGAIPVLLSLGSNLEPERHLAAAVAELQACFGPLRVSPAYRTPAVGFDGAPFLNNAVALATAMPLPALEDWLHALEARHGRRRDVPRFSDRTLDVDVVFYGDQVLRDAAGRVRIPRPELKHAFVLKPLADIAPDFVDPLSGRTLAALWREHPQHDEAFEQVSLPLSAPAPRPRAAPAR</sequence>
<evidence type="ECO:0000256" key="8">
    <source>
        <dbReference type="ARBA" id="ARBA00022840"/>
    </source>
</evidence>
<evidence type="ECO:0000256" key="3">
    <source>
        <dbReference type="ARBA" id="ARBA00013253"/>
    </source>
</evidence>
<dbReference type="InterPro" id="IPR000550">
    <property type="entry name" value="Hppk"/>
</dbReference>
<evidence type="ECO:0000256" key="2">
    <source>
        <dbReference type="ARBA" id="ARBA00005810"/>
    </source>
</evidence>